<dbReference type="InterPro" id="IPR008993">
    <property type="entry name" value="TIMP-like_OB-fold"/>
</dbReference>
<keyword evidence="1" id="KW-0812">Transmembrane</keyword>
<feature type="chain" id="PRO_5019499784" description="Tissue inhibitor of metalloproteinase" evidence="2">
    <location>
        <begin position="18"/>
        <end position="220"/>
    </location>
</feature>
<gene>
    <name evidence="3" type="ORF">EJ377_07100</name>
</gene>
<keyword evidence="2" id="KW-0732">Signal</keyword>
<feature type="signal peptide" evidence="2">
    <location>
        <begin position="1"/>
        <end position="17"/>
    </location>
</feature>
<evidence type="ECO:0000256" key="2">
    <source>
        <dbReference type="SAM" id="SignalP"/>
    </source>
</evidence>
<sequence length="220" mass="25513">MKFRILLFSLLIYTTIAACKCSYTPTLESSFKSADFVFVGEIEGVTEVPSGFKNSMNILSRVKIHKIYKSGYHEEFYKDTATLFASPIRSCDFAFTEKGKFLIFAYLEEDTGLLYSEHCLLQKRIDQLSPEELKELETLSTTYKKIPENSEFSANEQPIELIIDDSPVHNRKINELKKEISDISWQNSRYKIIIYVAIFVIVMLLIALILRSKRKKRHNL</sequence>
<keyword evidence="1" id="KW-1133">Transmembrane helix</keyword>
<feature type="transmembrane region" description="Helical" evidence="1">
    <location>
        <begin position="192"/>
        <end position="210"/>
    </location>
</feature>
<keyword evidence="1" id="KW-0472">Membrane</keyword>
<dbReference type="Gene3D" id="2.40.50.120">
    <property type="match status" value="1"/>
</dbReference>
<accession>A0A432DZZ0</accession>
<name>A0A432DZZ0_9FLAO</name>
<evidence type="ECO:0008006" key="5">
    <source>
        <dbReference type="Google" id="ProtNLM"/>
    </source>
</evidence>
<dbReference type="EMBL" id="RYFC01000001">
    <property type="protein sequence ID" value="RTZ49911.1"/>
    <property type="molecule type" value="Genomic_DNA"/>
</dbReference>
<protein>
    <recommendedName>
        <fullName evidence="5">Tissue inhibitor of metalloproteinase</fullName>
    </recommendedName>
</protein>
<evidence type="ECO:0000313" key="3">
    <source>
        <dbReference type="EMBL" id="RTZ49911.1"/>
    </source>
</evidence>
<evidence type="ECO:0000313" key="4">
    <source>
        <dbReference type="Proteomes" id="UP000276953"/>
    </source>
</evidence>
<evidence type="ECO:0000256" key="1">
    <source>
        <dbReference type="SAM" id="Phobius"/>
    </source>
</evidence>
<proteinExistence type="predicted"/>
<dbReference type="PROSITE" id="PS51257">
    <property type="entry name" value="PROKAR_LIPOPROTEIN"/>
    <property type="match status" value="1"/>
</dbReference>
<dbReference type="Proteomes" id="UP000276953">
    <property type="component" value="Unassembled WGS sequence"/>
</dbReference>
<comment type="caution">
    <text evidence="3">The sequence shown here is derived from an EMBL/GenBank/DDBJ whole genome shotgun (WGS) entry which is preliminary data.</text>
</comment>
<dbReference type="AlphaFoldDB" id="A0A432DZZ0"/>
<dbReference type="SUPFAM" id="SSF50242">
    <property type="entry name" value="TIMP-like"/>
    <property type="match status" value="1"/>
</dbReference>
<organism evidence="3 4">
    <name type="scientific">Chryseobacterium arthrosphaerae</name>
    <dbReference type="NCBI Taxonomy" id="651561"/>
    <lineage>
        <taxon>Bacteria</taxon>
        <taxon>Pseudomonadati</taxon>
        <taxon>Bacteroidota</taxon>
        <taxon>Flavobacteriia</taxon>
        <taxon>Flavobacteriales</taxon>
        <taxon>Weeksellaceae</taxon>
        <taxon>Chryseobacterium group</taxon>
        <taxon>Chryseobacterium</taxon>
    </lineage>
</organism>
<reference evidence="3 4" key="1">
    <citation type="submission" date="2018-12" db="EMBL/GenBank/DDBJ databases">
        <title>Draft Genome Sequence of Chryseobacterium arthrosphaerae strain ED882-96 Isolated from the Blood of a Patient with Liver Cirrhosis in Taiwan.</title>
        <authorList>
            <person name="Lin J.-N."/>
            <person name="Lai C.-H."/>
            <person name="Yang C.-H."/>
            <person name="Huang Y.-H."/>
        </authorList>
    </citation>
    <scope>NUCLEOTIDE SEQUENCE [LARGE SCALE GENOMIC DNA]</scope>
    <source>
        <strain evidence="3 4">ED882-96</strain>
    </source>
</reference>